<accession>A0A940NGX7</accession>
<evidence type="ECO:0000313" key="2">
    <source>
        <dbReference type="EMBL" id="MBP0723792.1"/>
    </source>
</evidence>
<sequence length="144" mass="17636">MEENHRFTRFWFFIKWLLVFWILFGIIDFLYNLLVYKKISMQPVYLIIGMIALFFKFRLNIKKNNMSAMGDEGGKSMKKNHIYIRIWLFIIWLIVPFIVYGIYKFSFNLIENKKFDLRTILFVVGMTLLLFRSRDEYKKVKNEC</sequence>
<feature type="transmembrane region" description="Helical" evidence="1">
    <location>
        <begin position="115"/>
        <end position="131"/>
    </location>
</feature>
<dbReference type="AlphaFoldDB" id="A0A940NGX7"/>
<keyword evidence="1" id="KW-1133">Transmembrane helix</keyword>
<gene>
    <name evidence="2" type="ORF">J5Y03_01180</name>
</gene>
<dbReference type="Proteomes" id="UP000682134">
    <property type="component" value="Unassembled WGS sequence"/>
</dbReference>
<keyword evidence="3" id="KW-1185">Reference proteome</keyword>
<feature type="transmembrane region" description="Helical" evidence="1">
    <location>
        <begin position="12"/>
        <end position="31"/>
    </location>
</feature>
<keyword evidence="1" id="KW-0812">Transmembrane</keyword>
<evidence type="ECO:0000256" key="1">
    <source>
        <dbReference type="SAM" id="Phobius"/>
    </source>
</evidence>
<reference evidence="2" key="1">
    <citation type="submission" date="2021-04" db="EMBL/GenBank/DDBJ databases">
        <title>Genome seq and assembly of Bacillus sp.</title>
        <authorList>
            <person name="Chhetri G."/>
        </authorList>
    </citation>
    <scope>NUCLEOTIDE SEQUENCE</scope>
    <source>
        <strain evidence="2">RG28</strain>
    </source>
</reference>
<keyword evidence="1" id="KW-0472">Membrane</keyword>
<protein>
    <submittedName>
        <fullName evidence="2">Uncharacterized protein</fullName>
    </submittedName>
</protein>
<evidence type="ECO:0000313" key="3">
    <source>
        <dbReference type="Proteomes" id="UP000682134"/>
    </source>
</evidence>
<proteinExistence type="predicted"/>
<feature type="transmembrane region" description="Helical" evidence="1">
    <location>
        <begin position="82"/>
        <end position="103"/>
    </location>
</feature>
<feature type="transmembrane region" description="Helical" evidence="1">
    <location>
        <begin position="43"/>
        <end position="61"/>
    </location>
</feature>
<name>A0A940NGX7_9BACI</name>
<comment type="caution">
    <text evidence="2">The sequence shown here is derived from an EMBL/GenBank/DDBJ whole genome shotgun (WGS) entry which is preliminary data.</text>
</comment>
<organism evidence="2 3">
    <name type="scientific">Gottfriedia endophytica</name>
    <dbReference type="NCBI Taxonomy" id="2820819"/>
    <lineage>
        <taxon>Bacteria</taxon>
        <taxon>Bacillati</taxon>
        <taxon>Bacillota</taxon>
        <taxon>Bacilli</taxon>
        <taxon>Bacillales</taxon>
        <taxon>Bacillaceae</taxon>
        <taxon>Gottfriedia</taxon>
    </lineage>
</organism>
<dbReference type="RefSeq" id="WP_209401538.1">
    <property type="nucleotide sequence ID" value="NZ_JAGIYQ010000001.1"/>
</dbReference>
<dbReference type="EMBL" id="JAGIYQ010000001">
    <property type="protein sequence ID" value="MBP0723792.1"/>
    <property type="molecule type" value="Genomic_DNA"/>
</dbReference>